<dbReference type="EMBL" id="CP113088">
    <property type="protein sequence ID" value="WAC03585.1"/>
    <property type="molecule type" value="Genomic_DNA"/>
</dbReference>
<sequence length="168" mass="18488">MSGLKTLGKTTPDYILNFGTEFSYKGFKLSATADFRTGHVFYSGIYNNLTGQGRSFITAENGRGYFVFPNSTVEGSRTSNTNVLTGPSYGGPSEYAEYQSFIQSDDFTGVDENFILDATAFKLREVALSYTVPNKYLDKTFINGLAIGLSGRNLLTVLPKENRGYNDP</sequence>
<dbReference type="AlphaFoldDB" id="A0A9E8N0G0"/>
<dbReference type="RefSeq" id="WP_267678219.1">
    <property type="nucleotide sequence ID" value="NZ_CP113088.1"/>
</dbReference>
<evidence type="ECO:0000313" key="2">
    <source>
        <dbReference type="Proteomes" id="UP001164705"/>
    </source>
</evidence>
<accession>A0A9E8N0G0</accession>
<name>A0A9E8N0G0_9FLAO</name>
<protein>
    <recommendedName>
        <fullName evidence="3">SusC/RagA family TonB-linked outer membrane protein</fullName>
    </recommendedName>
</protein>
<gene>
    <name evidence="1" type="ORF">N7U66_08995</name>
</gene>
<dbReference type="KEGG" id="lnu:N7U66_08995"/>
<evidence type="ECO:0000313" key="1">
    <source>
        <dbReference type="EMBL" id="WAC03585.1"/>
    </source>
</evidence>
<evidence type="ECO:0008006" key="3">
    <source>
        <dbReference type="Google" id="ProtNLM"/>
    </source>
</evidence>
<keyword evidence="2" id="KW-1185">Reference proteome</keyword>
<proteinExistence type="predicted"/>
<reference evidence="1" key="1">
    <citation type="submission" date="2022-11" db="EMBL/GenBank/DDBJ databases">
        <title>Lacinutrix neustonica HL-RS19T sp. nov., isolated from the surface microlayer sample of brackish Lake Shihwa.</title>
        <authorList>
            <person name="Choi J.Y."/>
            <person name="Hwang C.Y."/>
        </authorList>
    </citation>
    <scope>NUCLEOTIDE SEQUENCE</scope>
    <source>
        <strain evidence="1">HL-RS19</strain>
    </source>
</reference>
<dbReference type="Proteomes" id="UP001164705">
    <property type="component" value="Chromosome"/>
</dbReference>
<organism evidence="1 2">
    <name type="scientific">Lacinutrix neustonica</name>
    <dbReference type="NCBI Taxonomy" id="2980107"/>
    <lineage>
        <taxon>Bacteria</taxon>
        <taxon>Pseudomonadati</taxon>
        <taxon>Bacteroidota</taxon>
        <taxon>Flavobacteriia</taxon>
        <taxon>Flavobacteriales</taxon>
        <taxon>Flavobacteriaceae</taxon>
        <taxon>Lacinutrix</taxon>
    </lineage>
</organism>